<dbReference type="EMBL" id="GG662708">
    <property type="protein sequence ID" value="EWS74539.1"/>
    <property type="molecule type" value="Genomic_DNA"/>
</dbReference>
<keyword evidence="2" id="KW-1185">Reference proteome</keyword>
<dbReference type="GeneID" id="24439341"/>
<organism evidence="1 2">
    <name type="scientific">Tetrahymena thermophila (strain SB210)</name>
    <dbReference type="NCBI Taxonomy" id="312017"/>
    <lineage>
        <taxon>Eukaryota</taxon>
        <taxon>Sar</taxon>
        <taxon>Alveolata</taxon>
        <taxon>Ciliophora</taxon>
        <taxon>Intramacronucleata</taxon>
        <taxon>Oligohymenophorea</taxon>
        <taxon>Hymenostomatida</taxon>
        <taxon>Tetrahymenina</taxon>
        <taxon>Tetrahymenidae</taxon>
        <taxon>Tetrahymena</taxon>
    </lineage>
</organism>
<dbReference type="InParanoid" id="W7XK26"/>
<dbReference type="KEGG" id="tet:TTHERM_000509137"/>
<protein>
    <submittedName>
        <fullName evidence="1">Uncharacterized protein</fullName>
    </submittedName>
</protein>
<gene>
    <name evidence="1" type="ORF">TTHERM_000509137</name>
</gene>
<dbReference type="RefSeq" id="XP_012652913.1">
    <property type="nucleotide sequence ID" value="XM_012797459.1"/>
</dbReference>
<evidence type="ECO:0000313" key="1">
    <source>
        <dbReference type="EMBL" id="EWS74539.1"/>
    </source>
</evidence>
<sequence>MSSKLYELNQINTATTKQIQKDQHISIIAENFHVSLIALQQYKFKYFIGDLANILANRQSIKPAKYIVKY</sequence>
<accession>W7XK26</accession>
<evidence type="ECO:0000313" key="2">
    <source>
        <dbReference type="Proteomes" id="UP000009168"/>
    </source>
</evidence>
<reference evidence="2" key="1">
    <citation type="journal article" date="2006" name="PLoS Biol.">
        <title>Macronuclear genome sequence of the ciliate Tetrahymena thermophila, a model eukaryote.</title>
        <authorList>
            <person name="Eisen J.A."/>
            <person name="Coyne R.S."/>
            <person name="Wu M."/>
            <person name="Wu D."/>
            <person name="Thiagarajan M."/>
            <person name="Wortman J.R."/>
            <person name="Badger J.H."/>
            <person name="Ren Q."/>
            <person name="Amedeo P."/>
            <person name="Jones K.M."/>
            <person name="Tallon L.J."/>
            <person name="Delcher A.L."/>
            <person name="Salzberg S.L."/>
            <person name="Silva J.C."/>
            <person name="Haas B.J."/>
            <person name="Majoros W.H."/>
            <person name="Farzad M."/>
            <person name="Carlton J.M."/>
            <person name="Smith R.K. Jr."/>
            <person name="Garg J."/>
            <person name="Pearlman R.E."/>
            <person name="Karrer K.M."/>
            <person name="Sun L."/>
            <person name="Manning G."/>
            <person name="Elde N.C."/>
            <person name="Turkewitz A.P."/>
            <person name="Asai D.J."/>
            <person name="Wilkes D.E."/>
            <person name="Wang Y."/>
            <person name="Cai H."/>
            <person name="Collins K."/>
            <person name="Stewart B.A."/>
            <person name="Lee S.R."/>
            <person name="Wilamowska K."/>
            <person name="Weinberg Z."/>
            <person name="Ruzzo W.L."/>
            <person name="Wloga D."/>
            <person name="Gaertig J."/>
            <person name="Frankel J."/>
            <person name="Tsao C.-C."/>
            <person name="Gorovsky M.A."/>
            <person name="Keeling P.J."/>
            <person name="Waller R.F."/>
            <person name="Patron N.J."/>
            <person name="Cherry J.M."/>
            <person name="Stover N.A."/>
            <person name="Krieger C.J."/>
            <person name="del Toro C."/>
            <person name="Ryder H.F."/>
            <person name="Williamson S.C."/>
            <person name="Barbeau R.A."/>
            <person name="Hamilton E.P."/>
            <person name="Orias E."/>
        </authorList>
    </citation>
    <scope>NUCLEOTIDE SEQUENCE [LARGE SCALE GENOMIC DNA]</scope>
    <source>
        <strain evidence="2">SB210</strain>
    </source>
</reference>
<dbReference type="Proteomes" id="UP000009168">
    <property type="component" value="Unassembled WGS sequence"/>
</dbReference>
<proteinExistence type="predicted"/>
<dbReference type="AlphaFoldDB" id="W7XK26"/>
<name>W7XK26_TETTS</name>